<evidence type="ECO:0000256" key="3">
    <source>
        <dbReference type="ARBA" id="ARBA00023163"/>
    </source>
</evidence>
<dbReference type="AlphaFoldDB" id="A0A9X3UHP1"/>
<feature type="domain" description="HTH araC/xylS-type" evidence="4">
    <location>
        <begin position="222"/>
        <end position="322"/>
    </location>
</feature>
<dbReference type="Pfam" id="PF14525">
    <property type="entry name" value="AraC_binding_2"/>
    <property type="match status" value="1"/>
</dbReference>
<dbReference type="InterPro" id="IPR050204">
    <property type="entry name" value="AraC_XylS_family_regulators"/>
</dbReference>
<dbReference type="EMBL" id="JAPJZI010000001">
    <property type="protein sequence ID" value="MDA5398810.1"/>
    <property type="molecule type" value="Genomic_DNA"/>
</dbReference>
<keyword evidence="3" id="KW-0804">Transcription</keyword>
<protein>
    <submittedName>
        <fullName evidence="5">AraC family transcriptional regulator</fullName>
    </submittedName>
</protein>
<dbReference type="GO" id="GO:0003700">
    <property type="term" value="F:DNA-binding transcription factor activity"/>
    <property type="evidence" value="ECO:0007669"/>
    <property type="project" value="InterPro"/>
</dbReference>
<dbReference type="PROSITE" id="PS01124">
    <property type="entry name" value="HTH_ARAC_FAMILY_2"/>
    <property type="match status" value="1"/>
</dbReference>
<dbReference type="InterPro" id="IPR009057">
    <property type="entry name" value="Homeodomain-like_sf"/>
</dbReference>
<dbReference type="SMART" id="SM00342">
    <property type="entry name" value="HTH_ARAC"/>
    <property type="match status" value="1"/>
</dbReference>
<keyword evidence="2" id="KW-0238">DNA-binding</keyword>
<evidence type="ECO:0000256" key="2">
    <source>
        <dbReference type="ARBA" id="ARBA00023125"/>
    </source>
</evidence>
<accession>A0A9X3UHP1</accession>
<keyword evidence="1" id="KW-0805">Transcription regulation</keyword>
<dbReference type="RefSeq" id="WP_267990214.1">
    <property type="nucleotide sequence ID" value="NZ_JAPJZI010000001.1"/>
</dbReference>
<evidence type="ECO:0000256" key="1">
    <source>
        <dbReference type="ARBA" id="ARBA00023015"/>
    </source>
</evidence>
<reference evidence="5" key="1">
    <citation type="submission" date="2022-11" db="EMBL/GenBank/DDBJ databases">
        <title>Draft genome sequence of Hoeflea poritis E7-10 and Hoeflea prorocentri PM5-8, separated from scleractinian coral Porites lutea and marine dinoflagellate.</title>
        <authorList>
            <person name="Zhang G."/>
            <person name="Wei Q."/>
            <person name="Cai L."/>
        </authorList>
    </citation>
    <scope>NUCLEOTIDE SEQUENCE</scope>
    <source>
        <strain evidence="5">PM5-8</strain>
    </source>
</reference>
<dbReference type="PANTHER" id="PTHR46796:SF12">
    <property type="entry name" value="HTH-TYPE DNA-BINDING TRANSCRIPTIONAL ACTIVATOR EUTR"/>
    <property type="match status" value="1"/>
</dbReference>
<dbReference type="InterPro" id="IPR018060">
    <property type="entry name" value="HTH_AraC"/>
</dbReference>
<dbReference type="InterPro" id="IPR035418">
    <property type="entry name" value="AraC-bd_2"/>
</dbReference>
<dbReference type="Gene3D" id="1.10.10.60">
    <property type="entry name" value="Homeodomain-like"/>
    <property type="match status" value="1"/>
</dbReference>
<gene>
    <name evidence="5" type="ORF">OQ273_09540</name>
</gene>
<dbReference type="Proteomes" id="UP001151234">
    <property type="component" value="Unassembled WGS sequence"/>
</dbReference>
<dbReference type="GO" id="GO:0043565">
    <property type="term" value="F:sequence-specific DNA binding"/>
    <property type="evidence" value="ECO:0007669"/>
    <property type="project" value="InterPro"/>
</dbReference>
<evidence type="ECO:0000313" key="5">
    <source>
        <dbReference type="EMBL" id="MDA5398810.1"/>
    </source>
</evidence>
<evidence type="ECO:0000313" key="6">
    <source>
        <dbReference type="Proteomes" id="UP001151234"/>
    </source>
</evidence>
<dbReference type="SUPFAM" id="SSF46689">
    <property type="entry name" value="Homeodomain-like"/>
    <property type="match status" value="1"/>
</dbReference>
<dbReference type="PANTHER" id="PTHR46796">
    <property type="entry name" value="HTH-TYPE TRANSCRIPTIONAL ACTIVATOR RHAS-RELATED"/>
    <property type="match status" value="1"/>
</dbReference>
<name>A0A9X3UHP1_9HYPH</name>
<dbReference type="Pfam" id="PF12833">
    <property type="entry name" value="HTH_18"/>
    <property type="match status" value="1"/>
</dbReference>
<keyword evidence="6" id="KW-1185">Reference proteome</keyword>
<organism evidence="5 6">
    <name type="scientific">Hoeflea prorocentri</name>
    <dbReference type="NCBI Taxonomy" id="1922333"/>
    <lineage>
        <taxon>Bacteria</taxon>
        <taxon>Pseudomonadati</taxon>
        <taxon>Pseudomonadota</taxon>
        <taxon>Alphaproteobacteria</taxon>
        <taxon>Hyphomicrobiales</taxon>
        <taxon>Rhizobiaceae</taxon>
        <taxon>Hoeflea</taxon>
    </lineage>
</organism>
<comment type="caution">
    <text evidence="5">The sequence shown here is derived from an EMBL/GenBank/DDBJ whole genome shotgun (WGS) entry which is preliminary data.</text>
</comment>
<evidence type="ECO:0000259" key="4">
    <source>
        <dbReference type="PROSITE" id="PS01124"/>
    </source>
</evidence>
<sequence>MTPLSQFALFHTRDPDHARELVARSFCAHRLEPLAEHDAFDARHHLARGAMIAINYLHYGATVLIDPQELQDFYLIQIPVSGAARITNGSSTFLSDRNTGTILNPDRRTRMIWLAGCEQFLVYVSRKVLSRFAEAVISRSLSTPIVFEPQISFARPDAELWRRKVCALYGAAEEGRLFVSDSALDQRLLEEALLSEFLAMQPSNISQFMNEPVTALNAGYVKRARSFIVENAAKPIGMSDIAEAAGVSIRTLQYAFTRNLTRTPVEVLRRERLMRIRQELASGHCEMTVAHIASNWGMTHFGRFSRYYEREFGELPSKTKKLANDARLV</sequence>
<proteinExistence type="predicted"/>